<accession>A0A0S4IQV7</accession>
<evidence type="ECO:0000313" key="1">
    <source>
        <dbReference type="EMBL" id="CUF98849.1"/>
    </source>
</evidence>
<dbReference type="EMBL" id="CYKH01000479">
    <property type="protein sequence ID" value="CUF98849.1"/>
    <property type="molecule type" value="Genomic_DNA"/>
</dbReference>
<name>A0A0S4IQV7_BODSA</name>
<feature type="non-terminal residue" evidence="1">
    <location>
        <position position="857"/>
    </location>
</feature>
<reference evidence="2" key="1">
    <citation type="submission" date="2015-09" db="EMBL/GenBank/DDBJ databases">
        <authorList>
            <consortium name="Pathogen Informatics"/>
        </authorList>
    </citation>
    <scope>NUCLEOTIDE SEQUENCE [LARGE SCALE GENOMIC DNA]</scope>
    <source>
        <strain evidence="2">Lake Konstanz</strain>
    </source>
</reference>
<dbReference type="Proteomes" id="UP000051952">
    <property type="component" value="Unassembled WGS sequence"/>
</dbReference>
<protein>
    <submittedName>
        <fullName evidence="1">Uncharacterized protein</fullName>
    </submittedName>
</protein>
<gene>
    <name evidence="1" type="ORF">BSAL_68645</name>
</gene>
<organism evidence="1 2">
    <name type="scientific">Bodo saltans</name>
    <name type="common">Flagellated protozoan</name>
    <dbReference type="NCBI Taxonomy" id="75058"/>
    <lineage>
        <taxon>Eukaryota</taxon>
        <taxon>Discoba</taxon>
        <taxon>Euglenozoa</taxon>
        <taxon>Kinetoplastea</taxon>
        <taxon>Metakinetoplastina</taxon>
        <taxon>Eubodonida</taxon>
        <taxon>Bodonidae</taxon>
        <taxon>Bodo</taxon>
    </lineage>
</organism>
<dbReference type="VEuPathDB" id="TriTrypDB:BSAL_68645"/>
<keyword evidence="2" id="KW-1185">Reference proteome</keyword>
<dbReference type="AlphaFoldDB" id="A0A0S4IQV7"/>
<evidence type="ECO:0000313" key="2">
    <source>
        <dbReference type="Proteomes" id="UP000051952"/>
    </source>
</evidence>
<dbReference type="OrthoDB" id="2684236at2759"/>
<sequence length="857" mass="97234">MPSFGILGQRDVELLLSYLTTPYLRIPLILRFFATEDRVSALLDSSICTLLHGVLFEPGRFLSVAFADDCPIEVPSEQPHLIATPNGLLVNELQCSPKGVIEPLLKLLRLVKEMDAGTVFNESITQIILVLTRVVAHVEAYLFMVIHHPSRMDTHREERSFVVLPEELVYLQESHLSMRAVIDNELLPMLDSWIDELNVCIDASDHSRLDPSTASTILSGLHLHVLLLLRNVEPKSYTTDFISRMLSSFAFLTTRFVWGRHNHFNEHEVYYILQKHRRSIAEWMYSHTSEEVGMVMNSVVRVATGSGLRVDLEATNYPWGYVAGRDCTGRFMRADAECMNRKGAEEGKEALLEDIRKTLPGLQRSSYCEQTPTIQSGLHEVEISVHSGSLTFKAAFLKAIPQEIATNDDVRELFDQQLRKTRVNPEAMQCAVVEEASNRLWIQLVGLEHDIQFWRTMDSRVPIPSDSMRFYPDDCEFTEKWIAPIFELYRRAFFQRSFFQPPILILLPEEKLTDEASVAMLTAVCSATGEKLKEIYVFRDHEAVHIFDVVSHGRRFYRQHVFYSDVESSFREAGDSRGAGDGTADRNCGVPTSAVILRRPTHPKNLSRSIETYLPHRFLYALLPDAIVQNHTFWQDEDDNIRGYPNERKATHLLWLHWKDLRYAPLGGNCIGVQCFRFSVAGAAPRASEQAVLQSQRIELTDECEDEITMSRAARTNSSDGVPQQLEAGMYRQSSVTHFAKPDSATIEDHNLLLLNLLYARAGTPLHSLAKVISRLEPLSQVLVWTAQTEYDTIHGGPATIDLIHLPRLKLSFRARLLPESSTYAVFSLDHAHLCISNARPGPVMIMTRGIPHSLIM</sequence>
<proteinExistence type="predicted"/>